<dbReference type="AlphaFoldDB" id="A0A6J1TRY0"/>
<feature type="compositionally biased region" description="Low complexity" evidence="4">
    <location>
        <begin position="93"/>
        <end position="102"/>
    </location>
</feature>
<feature type="domain" description="Aldehyde dehydrogenase" evidence="5">
    <location>
        <begin position="141"/>
        <end position="545"/>
    </location>
</feature>
<dbReference type="GeneID" id="113410703"/>
<dbReference type="Gene3D" id="3.40.309.10">
    <property type="entry name" value="Aldehyde Dehydrogenase, Chain A, domain 2"/>
    <property type="match status" value="1"/>
</dbReference>
<proteinExistence type="inferred from homology"/>
<sequence length="585" mass="65996">MSQPVTTSPNPVLFNIEYNRAGEIEPIVLHEHSNVRQRKIEDMPRKSEDQQDATLDEHKVHEIPLEDESTQSTASLGRQSIRKPSKLEDWTSQEDSMQSSSSGYPNIKEPQNPQDTASRCTNPYADLVHCLRATWLTGKTCPKEYRIHQLEALCHFLDERHVDIQHALCADLHKPCFETEFTEVLLVRNELANALNNLSYWMKDENVHKNLLTLMDCAFIRKDPYGVVLIIAPYNYPIHLTLMPLVGAIAAGNCVVLKPSELSSCTERLLAKALPCYMDPQTFAVVTGGPEETDKLLENKFDYIFYTGNNHVGKIVMTAAAKHLTPLSLELGGKCPCYVDRCCNFQNAANRIVWGKCINAGQTCIAPDYVICTVEAQEKLLPCLRQAICEFFGHDPKESPDFGRMINDKQFQRARALLECGHVAIGGETDECERYIAPTVLVNVKEYDPVMQEEIFAPILPIFIVRDMEEAIDFINCRERPLAVYAFSSDCKVVNQVLDHTSSGGFCGNDVGLQATSVSLPYGGIGHSGFGQYHGKFSFDTFTHFRGCLLRCMGMELMNKIRYPPYSNKKLRALVCAMEIRRHWL</sequence>
<keyword evidence="6" id="KW-1185">Reference proteome</keyword>
<dbReference type="PANTHER" id="PTHR43570:SF2">
    <property type="entry name" value="ALDEHYDE DEHYDROGENASE FAMILY 3 MEMBER B1"/>
    <property type="match status" value="1"/>
</dbReference>
<gene>
    <name evidence="7" type="primary">LOC113410703</name>
</gene>
<keyword evidence="3" id="KW-0520">NAD</keyword>
<dbReference type="Gene3D" id="3.40.605.10">
    <property type="entry name" value="Aldehyde Dehydrogenase, Chain A, domain 1"/>
    <property type="match status" value="1"/>
</dbReference>
<dbReference type="FunFam" id="3.40.605.10:FF:000004">
    <property type="entry name" value="Aldehyde dehydrogenase"/>
    <property type="match status" value="1"/>
</dbReference>
<keyword evidence="2" id="KW-0560">Oxidoreductase</keyword>
<dbReference type="InterPro" id="IPR012394">
    <property type="entry name" value="Aldehyde_DH_NAD(P)"/>
</dbReference>
<feature type="compositionally biased region" description="Polar residues" evidence="4">
    <location>
        <begin position="109"/>
        <end position="119"/>
    </location>
</feature>
<dbReference type="InterPro" id="IPR016161">
    <property type="entry name" value="Ald_DH/histidinol_DH"/>
</dbReference>
<evidence type="ECO:0000256" key="3">
    <source>
        <dbReference type="ARBA" id="ARBA00023027"/>
    </source>
</evidence>
<evidence type="ECO:0000256" key="4">
    <source>
        <dbReference type="SAM" id="MobiDB-lite"/>
    </source>
</evidence>
<evidence type="ECO:0000313" key="6">
    <source>
        <dbReference type="Proteomes" id="UP000504612"/>
    </source>
</evidence>
<accession>A0A6J1TRY0</accession>
<protein>
    <submittedName>
        <fullName evidence="7">Aldehyde dehydrogenase family 3 member B1-like</fullName>
    </submittedName>
</protein>
<evidence type="ECO:0000256" key="1">
    <source>
        <dbReference type="ARBA" id="ARBA00009986"/>
    </source>
</evidence>
<dbReference type="Proteomes" id="UP000504612">
    <property type="component" value="Unplaced"/>
</dbReference>
<dbReference type="SUPFAM" id="SSF53720">
    <property type="entry name" value="ALDH-like"/>
    <property type="match status" value="1"/>
</dbReference>
<evidence type="ECO:0000256" key="2">
    <source>
        <dbReference type="ARBA" id="ARBA00023002"/>
    </source>
</evidence>
<dbReference type="KEGG" id="nss:113410703"/>
<comment type="similarity">
    <text evidence="1">Belongs to the aldehyde dehydrogenase family.</text>
</comment>
<evidence type="ECO:0000259" key="5">
    <source>
        <dbReference type="Pfam" id="PF00171"/>
    </source>
</evidence>
<reference evidence="7" key="1">
    <citation type="submission" date="2025-08" db="UniProtKB">
        <authorList>
            <consortium name="RefSeq"/>
        </authorList>
    </citation>
    <scope>IDENTIFICATION</scope>
</reference>
<dbReference type="RefSeq" id="XP_026521146.1">
    <property type="nucleotide sequence ID" value="XM_026665361.1"/>
</dbReference>
<dbReference type="GO" id="GO:0006081">
    <property type="term" value="P:aldehyde metabolic process"/>
    <property type="evidence" value="ECO:0007669"/>
    <property type="project" value="InterPro"/>
</dbReference>
<dbReference type="PANTHER" id="PTHR43570">
    <property type="entry name" value="ALDEHYDE DEHYDROGENASE"/>
    <property type="match status" value="1"/>
</dbReference>
<organism evidence="6 7">
    <name type="scientific">Notechis scutatus</name>
    <name type="common">mainland tiger snake</name>
    <dbReference type="NCBI Taxonomy" id="8663"/>
    <lineage>
        <taxon>Eukaryota</taxon>
        <taxon>Metazoa</taxon>
        <taxon>Chordata</taxon>
        <taxon>Craniata</taxon>
        <taxon>Vertebrata</taxon>
        <taxon>Euteleostomi</taxon>
        <taxon>Lepidosauria</taxon>
        <taxon>Squamata</taxon>
        <taxon>Bifurcata</taxon>
        <taxon>Unidentata</taxon>
        <taxon>Episquamata</taxon>
        <taxon>Toxicofera</taxon>
        <taxon>Serpentes</taxon>
        <taxon>Colubroidea</taxon>
        <taxon>Elapidae</taxon>
        <taxon>Hydrophiinae</taxon>
        <taxon>Notechis</taxon>
    </lineage>
</organism>
<dbReference type="FunFam" id="3.40.309.10:FF:000003">
    <property type="entry name" value="Aldehyde dehydrogenase"/>
    <property type="match status" value="1"/>
</dbReference>
<dbReference type="GO" id="GO:0004028">
    <property type="term" value="F:3-chloroallyl aldehyde dehydrogenase activity"/>
    <property type="evidence" value="ECO:0007669"/>
    <property type="project" value="TreeGrafter"/>
</dbReference>
<dbReference type="InterPro" id="IPR016162">
    <property type="entry name" value="Ald_DH_N"/>
</dbReference>
<name>A0A6J1TRY0_9SAUR</name>
<dbReference type="GO" id="GO:0005737">
    <property type="term" value="C:cytoplasm"/>
    <property type="evidence" value="ECO:0007669"/>
    <property type="project" value="TreeGrafter"/>
</dbReference>
<dbReference type="InterPro" id="IPR016163">
    <property type="entry name" value="Ald_DH_C"/>
</dbReference>
<dbReference type="InterPro" id="IPR015590">
    <property type="entry name" value="Aldehyde_DH_dom"/>
</dbReference>
<feature type="region of interest" description="Disordered" evidence="4">
    <location>
        <begin position="35"/>
        <end position="119"/>
    </location>
</feature>
<feature type="compositionally biased region" description="Basic and acidic residues" evidence="4">
    <location>
        <begin position="35"/>
        <end position="64"/>
    </location>
</feature>
<evidence type="ECO:0000313" key="7">
    <source>
        <dbReference type="RefSeq" id="XP_026521146.1"/>
    </source>
</evidence>
<dbReference type="GO" id="GO:0004029">
    <property type="term" value="F:aldehyde dehydrogenase (NAD+) activity"/>
    <property type="evidence" value="ECO:0007669"/>
    <property type="project" value="TreeGrafter"/>
</dbReference>
<dbReference type="Pfam" id="PF00171">
    <property type="entry name" value="Aldedh"/>
    <property type="match status" value="1"/>
</dbReference>